<evidence type="ECO:0000256" key="5">
    <source>
        <dbReference type="SAM" id="SignalP"/>
    </source>
</evidence>
<dbReference type="GO" id="GO:0030313">
    <property type="term" value="C:cell envelope"/>
    <property type="evidence" value="ECO:0007669"/>
    <property type="project" value="UniProtKB-SubCell"/>
</dbReference>
<dbReference type="AlphaFoldDB" id="A0A1W2C6B2"/>
<dbReference type="Pfam" id="PF14289">
    <property type="entry name" value="DUF4369"/>
    <property type="match status" value="1"/>
</dbReference>
<gene>
    <name evidence="7" type="ORF">SAMN04488101_103191</name>
</gene>
<dbReference type="CDD" id="cd02966">
    <property type="entry name" value="TlpA_like_family"/>
    <property type="match status" value="1"/>
</dbReference>
<keyword evidence="4" id="KW-0676">Redox-active center</keyword>
<keyword evidence="3" id="KW-1015">Disulfide bond</keyword>
<name>A0A1W2C6B2_9SPHI</name>
<keyword evidence="8" id="KW-1185">Reference proteome</keyword>
<protein>
    <submittedName>
        <fullName evidence="7">Peroxiredoxin</fullName>
    </submittedName>
</protein>
<evidence type="ECO:0000256" key="4">
    <source>
        <dbReference type="ARBA" id="ARBA00023284"/>
    </source>
</evidence>
<accession>A0A1W2C6B2</accession>
<sequence length="380" mass="42295">MKKIIKYISNSLLATTLLLTSSNLTLAQKYNGYTIKGTITDLQNGMVYLEKADGENVRRDSSKIVNYKFEFKGKADDLAFYSLYLSDKKKGTQFLLENKELTFTGQKDSLFKAKITGGPIYATYLSFYNVDWKPVTAKAGEIYKRMDVAEKDGTMKQNPSIRKGFDEEFKALGLMNDSIINAYVKRNSNSIASAMVILDRFINYPYYDNARALMPLLSKEVQQSAYGKQIYAALSLDEKTAIGKAAPVFSMADTLGKMVSLANFKGKYVLIDFWASWCGPCRKENPNVVAAYKKYHDKGFEILGVSLDSTKEPWLKAIAADGLTWNHVSDLKGWKNTAAATYGVKSVPASFLIGPDGKVIGKDLRGEALHAKLASLFTEK</sequence>
<evidence type="ECO:0000313" key="8">
    <source>
        <dbReference type="Proteomes" id="UP000192678"/>
    </source>
</evidence>
<keyword evidence="2" id="KW-0201">Cytochrome c-type biogenesis</keyword>
<dbReference type="PANTHER" id="PTHR42852:SF6">
    <property type="entry name" value="THIOL:DISULFIDE INTERCHANGE PROTEIN DSBE"/>
    <property type="match status" value="1"/>
</dbReference>
<evidence type="ECO:0000256" key="3">
    <source>
        <dbReference type="ARBA" id="ARBA00023157"/>
    </source>
</evidence>
<dbReference type="GO" id="GO:0016209">
    <property type="term" value="F:antioxidant activity"/>
    <property type="evidence" value="ECO:0007669"/>
    <property type="project" value="InterPro"/>
</dbReference>
<dbReference type="InterPro" id="IPR000866">
    <property type="entry name" value="AhpC/TSA"/>
</dbReference>
<dbReference type="STRING" id="475255.SAMN04488101_103191"/>
<dbReference type="InterPro" id="IPR025380">
    <property type="entry name" value="DUF4369"/>
</dbReference>
<reference evidence="7 8" key="1">
    <citation type="submission" date="2017-04" db="EMBL/GenBank/DDBJ databases">
        <authorList>
            <person name="Afonso C.L."/>
            <person name="Miller P.J."/>
            <person name="Scott M.A."/>
            <person name="Spackman E."/>
            <person name="Goraichik I."/>
            <person name="Dimitrov K.M."/>
            <person name="Suarez D.L."/>
            <person name="Swayne D.E."/>
        </authorList>
    </citation>
    <scope>NUCLEOTIDE SEQUENCE [LARGE SCALE GENOMIC DNA]</scope>
    <source>
        <strain evidence="7 8">DSM 19625</strain>
    </source>
</reference>
<comment type="subcellular location">
    <subcellularLocation>
        <location evidence="1">Cell envelope</location>
    </subcellularLocation>
</comment>
<evidence type="ECO:0000256" key="2">
    <source>
        <dbReference type="ARBA" id="ARBA00022748"/>
    </source>
</evidence>
<dbReference type="GO" id="GO:0016491">
    <property type="term" value="F:oxidoreductase activity"/>
    <property type="evidence" value="ECO:0007669"/>
    <property type="project" value="InterPro"/>
</dbReference>
<dbReference type="InterPro" id="IPR050553">
    <property type="entry name" value="Thioredoxin_ResA/DsbE_sf"/>
</dbReference>
<dbReference type="InterPro" id="IPR017937">
    <property type="entry name" value="Thioredoxin_CS"/>
</dbReference>
<organism evidence="7 8">
    <name type="scientific">Pedobacter nyackensis</name>
    <dbReference type="NCBI Taxonomy" id="475255"/>
    <lineage>
        <taxon>Bacteria</taxon>
        <taxon>Pseudomonadati</taxon>
        <taxon>Bacteroidota</taxon>
        <taxon>Sphingobacteriia</taxon>
        <taxon>Sphingobacteriales</taxon>
        <taxon>Sphingobacteriaceae</taxon>
        <taxon>Pedobacter</taxon>
    </lineage>
</organism>
<dbReference type="EMBL" id="FWYB01000003">
    <property type="protein sequence ID" value="SMC80797.1"/>
    <property type="molecule type" value="Genomic_DNA"/>
</dbReference>
<dbReference type="InterPro" id="IPR013766">
    <property type="entry name" value="Thioredoxin_domain"/>
</dbReference>
<dbReference type="Gene3D" id="3.40.30.10">
    <property type="entry name" value="Glutaredoxin"/>
    <property type="match status" value="1"/>
</dbReference>
<dbReference type="OrthoDB" id="750178at2"/>
<feature type="chain" id="PRO_5012958387" evidence="5">
    <location>
        <begin position="28"/>
        <end position="380"/>
    </location>
</feature>
<dbReference type="Pfam" id="PF00578">
    <property type="entry name" value="AhpC-TSA"/>
    <property type="match status" value="1"/>
</dbReference>
<evidence type="ECO:0000259" key="6">
    <source>
        <dbReference type="PROSITE" id="PS51352"/>
    </source>
</evidence>
<evidence type="ECO:0000256" key="1">
    <source>
        <dbReference type="ARBA" id="ARBA00004196"/>
    </source>
</evidence>
<dbReference type="SUPFAM" id="SSF52833">
    <property type="entry name" value="Thioredoxin-like"/>
    <property type="match status" value="1"/>
</dbReference>
<feature type="domain" description="Thioredoxin" evidence="6">
    <location>
        <begin position="240"/>
        <end position="380"/>
    </location>
</feature>
<keyword evidence="5" id="KW-0732">Signal</keyword>
<dbReference type="RefSeq" id="WP_084288969.1">
    <property type="nucleotide sequence ID" value="NZ_FWYB01000003.1"/>
</dbReference>
<dbReference type="PROSITE" id="PS51352">
    <property type="entry name" value="THIOREDOXIN_2"/>
    <property type="match status" value="1"/>
</dbReference>
<evidence type="ECO:0000313" key="7">
    <source>
        <dbReference type="EMBL" id="SMC80797.1"/>
    </source>
</evidence>
<dbReference type="GO" id="GO:0017004">
    <property type="term" value="P:cytochrome complex assembly"/>
    <property type="evidence" value="ECO:0007669"/>
    <property type="project" value="UniProtKB-KW"/>
</dbReference>
<feature type="signal peptide" evidence="5">
    <location>
        <begin position="1"/>
        <end position="27"/>
    </location>
</feature>
<proteinExistence type="predicted"/>
<dbReference type="PANTHER" id="PTHR42852">
    <property type="entry name" value="THIOL:DISULFIDE INTERCHANGE PROTEIN DSBE"/>
    <property type="match status" value="1"/>
</dbReference>
<dbReference type="Proteomes" id="UP000192678">
    <property type="component" value="Unassembled WGS sequence"/>
</dbReference>
<dbReference type="InterPro" id="IPR036249">
    <property type="entry name" value="Thioredoxin-like_sf"/>
</dbReference>
<dbReference type="PROSITE" id="PS00194">
    <property type="entry name" value="THIOREDOXIN_1"/>
    <property type="match status" value="1"/>
</dbReference>